<name>B1ZMR5_OPITP</name>
<dbReference type="InterPro" id="IPR010870">
    <property type="entry name" value="Porin_O/P"/>
</dbReference>
<dbReference type="Gene3D" id="2.40.160.10">
    <property type="entry name" value="Porin"/>
    <property type="match status" value="1"/>
</dbReference>
<dbReference type="EMBL" id="CP001032">
    <property type="protein sequence ID" value="ACB75343.1"/>
    <property type="molecule type" value="Genomic_DNA"/>
</dbReference>
<dbReference type="KEGG" id="ote:Oter_2060"/>
<evidence type="ECO:0000256" key="2">
    <source>
        <dbReference type="SAM" id="SignalP"/>
    </source>
</evidence>
<dbReference type="Proteomes" id="UP000007013">
    <property type="component" value="Chromosome"/>
</dbReference>
<dbReference type="InterPro" id="IPR023614">
    <property type="entry name" value="Porin_dom_sf"/>
</dbReference>
<reference evidence="3 4" key="1">
    <citation type="journal article" date="2011" name="J. Bacteriol.">
        <title>Genome sequence of the verrucomicrobium Opitutus terrae PB90-1, an abundant inhabitant of rice paddy soil ecosystems.</title>
        <authorList>
            <person name="van Passel M.W."/>
            <person name="Kant R."/>
            <person name="Palva A."/>
            <person name="Copeland A."/>
            <person name="Lucas S."/>
            <person name="Lapidus A."/>
            <person name="Glavina del Rio T."/>
            <person name="Pitluck S."/>
            <person name="Goltsman E."/>
            <person name="Clum A."/>
            <person name="Sun H."/>
            <person name="Schmutz J."/>
            <person name="Larimer F.W."/>
            <person name="Land M.L."/>
            <person name="Hauser L."/>
            <person name="Kyrpides N."/>
            <person name="Mikhailova N."/>
            <person name="Richardson P.P."/>
            <person name="Janssen P.H."/>
            <person name="de Vos W.M."/>
            <person name="Smidt H."/>
        </authorList>
    </citation>
    <scope>NUCLEOTIDE SEQUENCE [LARGE SCALE GENOMIC DNA]</scope>
    <source>
        <strain evidence="4">DSM 11246 / JCM 15787 / PB90-1</strain>
    </source>
</reference>
<feature type="coiled-coil region" evidence="1">
    <location>
        <begin position="26"/>
        <end position="56"/>
    </location>
</feature>
<feature type="signal peptide" evidence="2">
    <location>
        <begin position="1"/>
        <end position="26"/>
    </location>
</feature>
<dbReference type="STRING" id="452637.Oter_2060"/>
<sequence length="475" mass="50904">MRTFRLFLSVAALIAVTQFGSTRSLAASSSDEIEALREQIRQLDQKLRALERKQELRDEAAATAAKPPVVTAAASGFGFAAADKAFELRIRGLFQFDARFFLDDGAPNRDQFLLRRIRTPLTGTVAGIYEFNITPELGGGTNSSTTVALWDAFVAARFSPAFGVRFGKFPSAVGLEPGSNRHFIESPFVNSLLPNRDLGVEFFGTLTDGLIDYRLGVVVGVPNNTTNFGGASPDLNDGDRTLAGRITLHPFTQLKDSPFAKLSLGVGFSHGNEQGVAGANLSNGLSNVTSQAQQLIFNYGPTLYAAGTHTRISPSAEWYPGTPFSAVAEYAHEEQDIAVDATGLTRTFENTAWRATVGYVLTGEEATKSGVNPKTAFSVGDGGWGAFEVVARVSGLDLDSALTRPVAAGGAGLSRNNNVKSAFAYGLGLNWYLNRSARFLINLENTEYEGAKTPTAAIGARDDELVFITRAQLTF</sequence>
<gene>
    <name evidence="3" type="ordered locus">Oter_2060</name>
</gene>
<protein>
    <submittedName>
        <fullName evidence="3">Phosphate-selective porin O and P</fullName>
    </submittedName>
</protein>
<organism evidence="3 4">
    <name type="scientific">Opitutus terrae (strain DSM 11246 / JCM 15787 / PB90-1)</name>
    <dbReference type="NCBI Taxonomy" id="452637"/>
    <lineage>
        <taxon>Bacteria</taxon>
        <taxon>Pseudomonadati</taxon>
        <taxon>Verrucomicrobiota</taxon>
        <taxon>Opitutia</taxon>
        <taxon>Opitutales</taxon>
        <taxon>Opitutaceae</taxon>
        <taxon>Opitutus</taxon>
    </lineage>
</organism>
<evidence type="ECO:0000313" key="4">
    <source>
        <dbReference type="Proteomes" id="UP000007013"/>
    </source>
</evidence>
<accession>B1ZMR5</accession>
<dbReference type="Pfam" id="PF07396">
    <property type="entry name" value="Porin_O_P"/>
    <property type="match status" value="1"/>
</dbReference>
<feature type="chain" id="PRO_5002772520" evidence="2">
    <location>
        <begin position="27"/>
        <end position="475"/>
    </location>
</feature>
<keyword evidence="1" id="KW-0175">Coiled coil</keyword>
<evidence type="ECO:0000256" key="1">
    <source>
        <dbReference type="SAM" id="Coils"/>
    </source>
</evidence>
<dbReference type="eggNOG" id="COG3746">
    <property type="taxonomic scope" value="Bacteria"/>
</dbReference>
<evidence type="ECO:0000313" key="3">
    <source>
        <dbReference type="EMBL" id="ACB75343.1"/>
    </source>
</evidence>
<dbReference type="SUPFAM" id="SSF56935">
    <property type="entry name" value="Porins"/>
    <property type="match status" value="1"/>
</dbReference>
<dbReference type="HOGENOM" id="CLU_031025_3_1_0"/>
<proteinExistence type="predicted"/>
<dbReference type="OrthoDB" id="9807854at2"/>
<dbReference type="AlphaFoldDB" id="B1ZMR5"/>
<keyword evidence="2" id="KW-0732">Signal</keyword>
<dbReference type="RefSeq" id="WP_012374880.1">
    <property type="nucleotide sequence ID" value="NC_010571.1"/>
</dbReference>
<keyword evidence="4" id="KW-1185">Reference proteome</keyword>